<dbReference type="Gene3D" id="3.30.360.10">
    <property type="entry name" value="Dihydrodipicolinate Reductase, domain 2"/>
    <property type="match status" value="1"/>
</dbReference>
<dbReference type="GO" id="GO:0000166">
    <property type="term" value="F:nucleotide binding"/>
    <property type="evidence" value="ECO:0007669"/>
    <property type="project" value="InterPro"/>
</dbReference>
<keyword evidence="5" id="KW-1185">Reference proteome</keyword>
<sequence length="349" mass="36112">MSARIPALVAGTGFGCRTHVPALRAAGFEVVGLVGADAERTARRAAKSGIAASYTDLDDAITKSGARVVSIATPPHTHAALAMTAIARGCHVTCEKPFTLDIAAAKAVLAAAERAGIVHLLGHEFRWGPDRALVAQAIREGRIGTPRLIGLLSYLPLLADPAAPMPDWWFDTAKGGGWLGAHGSHLIDQVRDWLGEFKTLSASLPTVSARDGGAEDTYVLRFTLENGVEGVLQQTAGAWGKPAAFARVAGTQGTLSVNGDVVTLADRDGERTLDLPPALQLPVVDGGAANPGLAAFTRLFETMHARIDGGPDPAPVRAPTFADGLKGMQVMAAVRASAAQNGACVSVDV</sequence>
<organism evidence="4 5">
    <name type="scientific">Solimonas terrae</name>
    <dbReference type="NCBI Taxonomy" id="1396819"/>
    <lineage>
        <taxon>Bacteria</taxon>
        <taxon>Pseudomonadati</taxon>
        <taxon>Pseudomonadota</taxon>
        <taxon>Gammaproteobacteria</taxon>
        <taxon>Nevskiales</taxon>
        <taxon>Nevskiaceae</taxon>
        <taxon>Solimonas</taxon>
    </lineage>
</organism>
<reference evidence="4 5" key="1">
    <citation type="journal article" date="2014" name="Int. J. Syst. Evol. Microbiol.">
        <title>Solimonas terrae sp. nov., isolated from soil.</title>
        <authorList>
            <person name="Kim S.J."/>
            <person name="Moon J.Y."/>
            <person name="Weon H.Y."/>
            <person name="Ahn J.H."/>
            <person name="Chen W.M."/>
            <person name="Kwon S.W."/>
        </authorList>
    </citation>
    <scope>NUCLEOTIDE SEQUENCE [LARGE SCALE GENOMIC DNA]</scope>
    <source>
        <strain evidence="4 5">KIS83-12</strain>
    </source>
</reference>
<dbReference type="EMBL" id="JAAMOW010000002">
    <property type="protein sequence ID" value="NGY03973.1"/>
    <property type="molecule type" value="Genomic_DNA"/>
</dbReference>
<dbReference type="Proteomes" id="UP000472676">
    <property type="component" value="Unassembled WGS sequence"/>
</dbReference>
<evidence type="ECO:0000256" key="1">
    <source>
        <dbReference type="ARBA" id="ARBA00023002"/>
    </source>
</evidence>
<evidence type="ECO:0000259" key="3">
    <source>
        <dbReference type="Pfam" id="PF22725"/>
    </source>
</evidence>
<protein>
    <submittedName>
        <fullName evidence="4">Gfo/Idh/MocA family oxidoreductase</fullName>
    </submittedName>
</protein>
<dbReference type="AlphaFoldDB" id="A0A6M2BPJ6"/>
<accession>A0A6M2BPJ6</accession>
<comment type="caution">
    <text evidence="4">The sequence shown here is derived from an EMBL/GenBank/DDBJ whole genome shotgun (WGS) entry which is preliminary data.</text>
</comment>
<evidence type="ECO:0000313" key="4">
    <source>
        <dbReference type="EMBL" id="NGY03973.1"/>
    </source>
</evidence>
<dbReference type="InterPro" id="IPR050463">
    <property type="entry name" value="Gfo/Idh/MocA_oxidrdct_glycsds"/>
</dbReference>
<keyword evidence="1" id="KW-0560">Oxidoreductase</keyword>
<dbReference type="Pfam" id="PF22725">
    <property type="entry name" value="GFO_IDH_MocA_C3"/>
    <property type="match status" value="1"/>
</dbReference>
<dbReference type="InterPro" id="IPR000683">
    <property type="entry name" value="Gfo/Idh/MocA-like_OxRdtase_N"/>
</dbReference>
<dbReference type="InterPro" id="IPR055170">
    <property type="entry name" value="GFO_IDH_MocA-like_dom"/>
</dbReference>
<dbReference type="SUPFAM" id="SSF55347">
    <property type="entry name" value="Glyceraldehyde-3-phosphate dehydrogenase-like, C-terminal domain"/>
    <property type="match status" value="1"/>
</dbReference>
<gene>
    <name evidence="4" type="ORF">G7Y85_04295</name>
</gene>
<feature type="domain" description="Gfo/Idh/MocA-like oxidoreductase N-terminal" evidence="2">
    <location>
        <begin position="8"/>
        <end position="119"/>
    </location>
</feature>
<dbReference type="SUPFAM" id="SSF51735">
    <property type="entry name" value="NAD(P)-binding Rossmann-fold domains"/>
    <property type="match status" value="1"/>
</dbReference>
<name>A0A6M2BPJ6_9GAMM</name>
<dbReference type="PANTHER" id="PTHR43818">
    <property type="entry name" value="BCDNA.GH03377"/>
    <property type="match status" value="1"/>
</dbReference>
<dbReference type="GO" id="GO:0016491">
    <property type="term" value="F:oxidoreductase activity"/>
    <property type="evidence" value="ECO:0007669"/>
    <property type="project" value="UniProtKB-KW"/>
</dbReference>
<dbReference type="InterPro" id="IPR036291">
    <property type="entry name" value="NAD(P)-bd_dom_sf"/>
</dbReference>
<proteinExistence type="predicted"/>
<dbReference type="RefSeq" id="WP_166252332.1">
    <property type="nucleotide sequence ID" value="NZ_JAAMOW010000002.1"/>
</dbReference>
<dbReference type="Gene3D" id="3.40.50.720">
    <property type="entry name" value="NAD(P)-binding Rossmann-like Domain"/>
    <property type="match status" value="1"/>
</dbReference>
<evidence type="ECO:0000313" key="5">
    <source>
        <dbReference type="Proteomes" id="UP000472676"/>
    </source>
</evidence>
<dbReference type="PROSITE" id="PS51257">
    <property type="entry name" value="PROKAR_LIPOPROTEIN"/>
    <property type="match status" value="1"/>
</dbReference>
<dbReference type="PANTHER" id="PTHR43818:SF11">
    <property type="entry name" value="BCDNA.GH03377"/>
    <property type="match status" value="1"/>
</dbReference>
<feature type="domain" description="GFO/IDH/MocA-like oxidoreductase" evidence="3">
    <location>
        <begin position="134"/>
        <end position="255"/>
    </location>
</feature>
<evidence type="ECO:0000259" key="2">
    <source>
        <dbReference type="Pfam" id="PF01408"/>
    </source>
</evidence>
<dbReference type="Pfam" id="PF01408">
    <property type="entry name" value="GFO_IDH_MocA"/>
    <property type="match status" value="1"/>
</dbReference>